<dbReference type="EMBL" id="JAEUBD010001266">
    <property type="protein sequence ID" value="KAH3662925.1"/>
    <property type="molecule type" value="Genomic_DNA"/>
</dbReference>
<evidence type="ECO:0000313" key="2">
    <source>
        <dbReference type="Proteomes" id="UP000788993"/>
    </source>
</evidence>
<keyword evidence="2" id="KW-1185">Reference proteome</keyword>
<evidence type="ECO:0000313" key="1">
    <source>
        <dbReference type="EMBL" id="KAH3662925.1"/>
    </source>
</evidence>
<protein>
    <submittedName>
        <fullName evidence="1">Uncharacterized protein</fullName>
    </submittedName>
</protein>
<sequence>MEEVEVLVDDLPILATENDPTKTCGSKTKFVARCIDRHHAGDSEVPHKIWVHERGKESGGRGVHMDRDKMTGLVLVFLQNIIDFLNTFEASCVRGTQNNKNADRVFVQVASDQFVIEQKVCVGHGNYPFLDVKIPGKFFQGYLAAGCHEDVWMVVILSCCFAFGLPVFFHGKSSQHDGLG</sequence>
<dbReference type="AlphaFoldDB" id="A0A9P8P066"/>
<dbReference type="Proteomes" id="UP000788993">
    <property type="component" value="Unassembled WGS sequence"/>
</dbReference>
<name>A0A9P8P066_9ASCO</name>
<proteinExistence type="predicted"/>
<reference evidence="1" key="1">
    <citation type="journal article" date="2021" name="Open Biol.">
        <title>Shared evolutionary footprints suggest mitochondrial oxidative damage underlies multiple complex I losses in fungi.</title>
        <authorList>
            <person name="Schikora-Tamarit M.A."/>
            <person name="Marcet-Houben M."/>
            <person name="Nosek J."/>
            <person name="Gabaldon T."/>
        </authorList>
    </citation>
    <scope>NUCLEOTIDE SEQUENCE</scope>
    <source>
        <strain evidence="1">NCAIM Y.01608</strain>
    </source>
</reference>
<accession>A0A9P8P066</accession>
<comment type="caution">
    <text evidence="1">The sequence shown here is derived from an EMBL/GenBank/DDBJ whole genome shotgun (WGS) entry which is preliminary data.</text>
</comment>
<organism evidence="1 2">
    <name type="scientific">Ogataea polymorpha</name>
    <dbReference type="NCBI Taxonomy" id="460523"/>
    <lineage>
        <taxon>Eukaryota</taxon>
        <taxon>Fungi</taxon>
        <taxon>Dikarya</taxon>
        <taxon>Ascomycota</taxon>
        <taxon>Saccharomycotina</taxon>
        <taxon>Pichiomycetes</taxon>
        <taxon>Pichiales</taxon>
        <taxon>Pichiaceae</taxon>
        <taxon>Ogataea</taxon>
    </lineage>
</organism>
<gene>
    <name evidence="1" type="ORF">OGATHE_004501</name>
</gene>
<reference evidence="1" key="2">
    <citation type="submission" date="2021-01" db="EMBL/GenBank/DDBJ databases">
        <authorList>
            <person name="Schikora-Tamarit M.A."/>
        </authorList>
    </citation>
    <scope>NUCLEOTIDE SEQUENCE</scope>
    <source>
        <strain evidence="1">NCAIM Y.01608</strain>
    </source>
</reference>